<evidence type="ECO:0000256" key="13">
    <source>
        <dbReference type="ARBA" id="ARBA00023242"/>
    </source>
</evidence>
<dbReference type="Gene3D" id="3.40.50.10190">
    <property type="entry name" value="BRCT domain"/>
    <property type="match status" value="2"/>
</dbReference>
<dbReference type="GO" id="GO:0000785">
    <property type="term" value="C:chromatin"/>
    <property type="evidence" value="ECO:0007669"/>
    <property type="project" value="EnsemblFungi"/>
</dbReference>
<proteinExistence type="inferred from homology"/>
<comment type="cofactor">
    <cofactor evidence="1">
        <name>Mg(2+)</name>
        <dbReference type="ChEBI" id="CHEBI:18420"/>
    </cofactor>
</comment>
<accession>A0A139IFI0</accession>
<sequence length="985" mass="112859">MARDTAMQSSEAFEEEKMMYGRGTMTEQELDEKYPNRPHNHSKTLPFRHLFLTLFNPLIDNKKKPLGPAIARKKLGPHGGPSQAPNEVRRQIIDRFICRWRKEVGDDIYPAMRLIVPEKDRDRGMYGLKEMTIAKILIKIIKIDKNSNDGQSLTNWKHPGMNSTSAMAGDFAGRCFEVVSKRPMRTTPGDMTIAEVNERLDLLAVAQKEENQLPILEEFYSRMNAEEMMWLIRMILRQMKVGATEKTIFEIWHPDAENLFNISSSLRRVCWELYDPAVRLEGESRGICLMQCFQPQLAAFQMRSTEQMVARMGTTEEDPVFWVEEKLDGERMQMHVREDDDHPGGVRFGFWSRKAKDYTYLYGNGFEDDNSALTRHIRDAFALGVRNIILDGEMITWDIQLDAIVTFGTLKTAAIEQQQNPFAGGNRPLYRVFDCLYLNDKDLTQYTLRDRRNALQSSIKNVHRRLEIHDYQEERTASKVDQTLRRVVAESSEGLVLKNPRSLYHLNARNDDWIKVKPEYMTEFGESLDCIVVGGYYGSGKRGGGLSSFLCGLYERSHMKQVQPDINPQKTLSFFKVGGGFSASDYAQIKHMTEGKWNDWDRKKPPFDWVELGGGIVKQYERPDVWIKPEDSFVVSVKAASVGGSEQFACGFTLRFPRFKKLRTDKSWQQALSHDEFMTLKTNAQNEKEEKKMKMDESRRERRPKKRKKEIVIQGQEEGDLKTPYAGPMTKVFEGVSFFIMTEAPKPIKKTKAELEQLVKANGGQIVASHKDPKTVLVADRNVVKVASVKKSDTRNIIKPSWLLDCIKQSELDVGKPALLLPLEPHHLEYTQSADQGTFDDNVDEYGDSYARDVTSESLLALCNKMPAKLEDGYEPLEILEQLSDHGNELDALAGFIFRSTKAYFEPSVSRETIRLYEFAGGDLAKTLKEEGITQVVVQPGSQSLADIRKAVCSRRKLPRIVTEDWVKESWIEETRLDEERFSPA</sequence>
<dbReference type="InterPro" id="IPR044125">
    <property type="entry name" value="Adenylation_DNA_ligase_IV"/>
</dbReference>
<evidence type="ECO:0000256" key="6">
    <source>
        <dbReference type="ARBA" id="ARBA00022737"/>
    </source>
</evidence>
<comment type="function">
    <text evidence="15">DNA ligase involved in DNA non-homologous end joining (NHEJ); required for double-strand break (DSB) repair.</text>
</comment>
<dbReference type="EC" id="6.5.1.1" evidence="16"/>
<keyword evidence="9 16" id="KW-0067">ATP-binding</keyword>
<comment type="catalytic activity">
    <reaction evidence="14 16">
        <text>ATP + (deoxyribonucleotide)n-3'-hydroxyl + 5'-phospho-(deoxyribonucleotide)m = (deoxyribonucleotide)n+m + AMP + diphosphate.</text>
        <dbReference type="EC" id="6.5.1.1"/>
    </reaction>
</comment>
<dbReference type="GO" id="GO:0005524">
    <property type="term" value="F:ATP binding"/>
    <property type="evidence" value="ECO:0007669"/>
    <property type="project" value="UniProtKB-KW"/>
</dbReference>
<dbReference type="STRING" id="113226.A0A139IFI0"/>
<keyword evidence="7 16" id="KW-0547">Nucleotide-binding</keyword>
<evidence type="ECO:0000256" key="18">
    <source>
        <dbReference type="SAM" id="MobiDB-lite"/>
    </source>
</evidence>
<comment type="subcellular location">
    <subcellularLocation>
        <location evidence="2">Nucleus</location>
    </subcellularLocation>
</comment>
<evidence type="ECO:0000256" key="15">
    <source>
        <dbReference type="ARBA" id="ARBA00043870"/>
    </source>
</evidence>
<dbReference type="SMART" id="SM00292">
    <property type="entry name" value="BRCT"/>
    <property type="match status" value="2"/>
</dbReference>
<dbReference type="Pfam" id="PF04679">
    <property type="entry name" value="DNA_ligase_A_C"/>
    <property type="match status" value="1"/>
</dbReference>
<keyword evidence="8 16" id="KW-0227">DNA damage</keyword>
<dbReference type="GO" id="GO:0006297">
    <property type="term" value="P:nucleotide-excision repair, DNA gap filling"/>
    <property type="evidence" value="ECO:0007669"/>
    <property type="project" value="TreeGrafter"/>
</dbReference>
<dbReference type="Gene3D" id="3.30.470.30">
    <property type="entry name" value="DNA ligase/mRNA capping enzyme"/>
    <property type="match status" value="1"/>
</dbReference>
<evidence type="ECO:0000313" key="22">
    <source>
        <dbReference type="Proteomes" id="UP000073492"/>
    </source>
</evidence>
<evidence type="ECO:0000256" key="10">
    <source>
        <dbReference type="ARBA" id="ARBA00022842"/>
    </source>
</evidence>
<dbReference type="InterPro" id="IPR036599">
    <property type="entry name" value="DNA_ligase_N_sf"/>
</dbReference>
<evidence type="ECO:0000256" key="7">
    <source>
        <dbReference type="ARBA" id="ARBA00022741"/>
    </source>
</evidence>
<dbReference type="InterPro" id="IPR029710">
    <property type="entry name" value="LIG4"/>
</dbReference>
<dbReference type="InterPro" id="IPR016059">
    <property type="entry name" value="DNA_ligase_ATP-dep_CS"/>
</dbReference>
<evidence type="ECO:0000259" key="20">
    <source>
        <dbReference type="PROSITE" id="PS50172"/>
    </source>
</evidence>
<evidence type="ECO:0000256" key="1">
    <source>
        <dbReference type="ARBA" id="ARBA00001946"/>
    </source>
</evidence>
<dbReference type="InterPro" id="IPR036420">
    <property type="entry name" value="BRCT_dom_sf"/>
</dbReference>
<evidence type="ECO:0000256" key="12">
    <source>
        <dbReference type="ARBA" id="ARBA00023204"/>
    </source>
</evidence>
<keyword evidence="22" id="KW-1185">Reference proteome</keyword>
<dbReference type="PROSITE" id="PS50172">
    <property type="entry name" value="BRCT"/>
    <property type="match status" value="2"/>
</dbReference>
<dbReference type="InterPro" id="IPR012340">
    <property type="entry name" value="NA-bd_OB-fold"/>
</dbReference>
<comment type="caution">
    <text evidence="21">The sequence shown here is derived from an EMBL/GenBank/DDBJ whole genome shotgun (WGS) entry which is preliminary data.</text>
</comment>
<feature type="domain" description="ATP-dependent DNA ligase family profile" evidence="19">
    <location>
        <begin position="432"/>
        <end position="555"/>
    </location>
</feature>
<feature type="domain" description="BRCT" evidence="20">
    <location>
        <begin position="728"/>
        <end position="820"/>
    </location>
</feature>
<evidence type="ECO:0000256" key="11">
    <source>
        <dbReference type="ARBA" id="ARBA00023172"/>
    </source>
</evidence>
<evidence type="ECO:0000256" key="4">
    <source>
        <dbReference type="ARBA" id="ARBA00022598"/>
    </source>
</evidence>
<dbReference type="GO" id="GO:0005730">
    <property type="term" value="C:nucleolus"/>
    <property type="evidence" value="ECO:0007669"/>
    <property type="project" value="EnsemblFungi"/>
</dbReference>
<dbReference type="Pfam" id="PF04675">
    <property type="entry name" value="DNA_ligase_A_N"/>
    <property type="match status" value="1"/>
</dbReference>
<dbReference type="Pfam" id="PF16589">
    <property type="entry name" value="BRCT_2"/>
    <property type="match status" value="1"/>
</dbReference>
<name>A0A139IFI0_9PEZI</name>
<feature type="compositionally biased region" description="Basic and acidic residues" evidence="18">
    <location>
        <begin position="686"/>
        <end position="700"/>
    </location>
</feature>
<reference evidence="21 22" key="1">
    <citation type="submission" date="2015-07" db="EMBL/GenBank/DDBJ databases">
        <title>Comparative genomics of the Sigatoka disease complex on banana suggests a link between parallel evolutionary changes in Pseudocercospora fijiensis and Pseudocercospora eumusae and increased virulence on the banana host.</title>
        <authorList>
            <person name="Chang T.-C."/>
            <person name="Salvucci A."/>
            <person name="Crous P.W."/>
            <person name="Stergiopoulos I."/>
        </authorList>
    </citation>
    <scope>NUCLEOTIDE SEQUENCE [LARGE SCALE GENOMIC DNA]</scope>
    <source>
        <strain evidence="21 22">CBS 116634</strain>
    </source>
</reference>
<dbReference type="InterPro" id="IPR000977">
    <property type="entry name" value="DNA_ligase_ATP-dep"/>
</dbReference>
<evidence type="ECO:0000256" key="17">
    <source>
        <dbReference type="RuleBase" id="RU004196"/>
    </source>
</evidence>
<feature type="region of interest" description="Disordered" evidence="18">
    <location>
        <begin position="681"/>
        <end position="709"/>
    </location>
</feature>
<protein>
    <recommendedName>
        <fullName evidence="16">DNA ligase</fullName>
        <ecNumber evidence="16">6.5.1.1</ecNumber>
    </recommendedName>
</protein>
<dbReference type="Pfam" id="PF01068">
    <property type="entry name" value="DNA_ligase_A_M"/>
    <property type="match status" value="1"/>
</dbReference>
<dbReference type="OrthoDB" id="151490at2759"/>
<dbReference type="Gene3D" id="2.40.50.140">
    <property type="entry name" value="Nucleic acid-binding proteins"/>
    <property type="match status" value="1"/>
</dbReference>
<keyword evidence="11 16" id="KW-0233">DNA recombination</keyword>
<keyword evidence="13" id="KW-0539">Nucleus</keyword>
<keyword evidence="12 16" id="KW-0234">DNA repair</keyword>
<dbReference type="FunFam" id="3.30.470.30:FF:000013">
    <property type="entry name" value="DNA ligase"/>
    <property type="match status" value="1"/>
</dbReference>
<evidence type="ECO:0000256" key="14">
    <source>
        <dbReference type="ARBA" id="ARBA00034003"/>
    </source>
</evidence>
<dbReference type="Gene3D" id="1.10.3260.10">
    <property type="entry name" value="DNA ligase, ATP-dependent, N-terminal domain"/>
    <property type="match status" value="1"/>
</dbReference>
<dbReference type="NCBIfam" id="TIGR00574">
    <property type="entry name" value="dnl1"/>
    <property type="match status" value="1"/>
</dbReference>
<dbReference type="CDD" id="cd07903">
    <property type="entry name" value="Adenylation_DNA_ligase_IV"/>
    <property type="match status" value="1"/>
</dbReference>
<dbReference type="InterPro" id="IPR012309">
    <property type="entry name" value="DNA_ligase_ATP-dep_C"/>
</dbReference>
<dbReference type="AlphaFoldDB" id="A0A139IFI0"/>
<dbReference type="PROSITE" id="PS50160">
    <property type="entry name" value="DNA_LIGASE_A3"/>
    <property type="match status" value="1"/>
</dbReference>
<evidence type="ECO:0000256" key="8">
    <source>
        <dbReference type="ARBA" id="ARBA00022763"/>
    </source>
</evidence>
<dbReference type="Proteomes" id="UP000073492">
    <property type="component" value="Unassembled WGS sequence"/>
</dbReference>
<dbReference type="InterPro" id="IPR012308">
    <property type="entry name" value="DNA_ligase_ATP-dep_N"/>
</dbReference>
<dbReference type="GO" id="GO:0006303">
    <property type="term" value="P:double-strand break repair via nonhomologous end joining"/>
    <property type="evidence" value="ECO:0007669"/>
    <property type="project" value="TreeGrafter"/>
</dbReference>
<keyword evidence="10" id="KW-0460">Magnesium</keyword>
<dbReference type="EMBL" id="LFZO01000118">
    <property type="protein sequence ID" value="KXT13439.1"/>
    <property type="molecule type" value="Genomic_DNA"/>
</dbReference>
<keyword evidence="4 16" id="KW-0436">Ligase</keyword>
<dbReference type="GO" id="GO:0032807">
    <property type="term" value="C:DNA ligase IV complex"/>
    <property type="evidence" value="ECO:0007669"/>
    <property type="project" value="EnsemblFungi"/>
</dbReference>
<evidence type="ECO:0000256" key="3">
    <source>
        <dbReference type="ARBA" id="ARBA00007572"/>
    </source>
</evidence>
<dbReference type="PANTHER" id="PTHR45997:SF1">
    <property type="entry name" value="DNA LIGASE 4"/>
    <property type="match status" value="1"/>
</dbReference>
<dbReference type="GO" id="GO:0006310">
    <property type="term" value="P:DNA recombination"/>
    <property type="evidence" value="ECO:0007669"/>
    <property type="project" value="UniProtKB-KW"/>
</dbReference>
<organism evidence="21 22">
    <name type="scientific">Pseudocercospora musae</name>
    <dbReference type="NCBI Taxonomy" id="113226"/>
    <lineage>
        <taxon>Eukaryota</taxon>
        <taxon>Fungi</taxon>
        <taxon>Dikarya</taxon>
        <taxon>Ascomycota</taxon>
        <taxon>Pezizomycotina</taxon>
        <taxon>Dothideomycetes</taxon>
        <taxon>Dothideomycetidae</taxon>
        <taxon>Mycosphaerellales</taxon>
        <taxon>Mycosphaerellaceae</taxon>
        <taxon>Pseudocercospora</taxon>
    </lineage>
</organism>
<dbReference type="SUPFAM" id="SSF117018">
    <property type="entry name" value="ATP-dependent DNA ligase DNA-binding domain"/>
    <property type="match status" value="1"/>
</dbReference>
<dbReference type="GO" id="GO:0003910">
    <property type="term" value="F:DNA ligase (ATP) activity"/>
    <property type="evidence" value="ECO:0007669"/>
    <property type="project" value="UniProtKB-EC"/>
</dbReference>
<evidence type="ECO:0000313" key="21">
    <source>
        <dbReference type="EMBL" id="KXT13439.1"/>
    </source>
</evidence>
<dbReference type="InterPro" id="IPR012310">
    <property type="entry name" value="DNA_ligase_ATP-dep_cent"/>
</dbReference>
<evidence type="ECO:0000256" key="5">
    <source>
        <dbReference type="ARBA" id="ARBA00022723"/>
    </source>
</evidence>
<dbReference type="PANTHER" id="PTHR45997">
    <property type="entry name" value="DNA LIGASE 4"/>
    <property type="match status" value="1"/>
</dbReference>
<evidence type="ECO:0000256" key="9">
    <source>
        <dbReference type="ARBA" id="ARBA00022840"/>
    </source>
</evidence>
<dbReference type="FunFam" id="1.10.3260.10:FF:000008">
    <property type="entry name" value="DNA ligase 4"/>
    <property type="match status" value="1"/>
</dbReference>
<dbReference type="SUPFAM" id="SSF56091">
    <property type="entry name" value="DNA ligase/mRNA capping enzyme, catalytic domain"/>
    <property type="match status" value="1"/>
</dbReference>
<comment type="similarity">
    <text evidence="3 17">Belongs to the ATP-dependent DNA ligase family.</text>
</comment>
<keyword evidence="6" id="KW-0677">Repeat</keyword>
<dbReference type="CDD" id="cd07968">
    <property type="entry name" value="OBF_DNA_ligase_IV"/>
    <property type="match status" value="1"/>
</dbReference>
<dbReference type="SUPFAM" id="SSF50249">
    <property type="entry name" value="Nucleic acid-binding proteins"/>
    <property type="match status" value="1"/>
</dbReference>
<feature type="domain" description="BRCT" evidence="20">
    <location>
        <begin position="888"/>
        <end position="984"/>
    </location>
</feature>
<evidence type="ECO:0000256" key="2">
    <source>
        <dbReference type="ARBA" id="ARBA00004123"/>
    </source>
</evidence>
<evidence type="ECO:0000256" key="16">
    <source>
        <dbReference type="RuleBase" id="RU000617"/>
    </source>
</evidence>
<dbReference type="GO" id="GO:0003677">
    <property type="term" value="F:DNA binding"/>
    <property type="evidence" value="ECO:0007669"/>
    <property type="project" value="InterPro"/>
</dbReference>
<dbReference type="PROSITE" id="PS00697">
    <property type="entry name" value="DNA_LIGASE_A1"/>
    <property type="match status" value="1"/>
</dbReference>
<evidence type="ECO:0000259" key="19">
    <source>
        <dbReference type="PROSITE" id="PS50160"/>
    </source>
</evidence>
<dbReference type="GO" id="GO:0046872">
    <property type="term" value="F:metal ion binding"/>
    <property type="evidence" value="ECO:0007669"/>
    <property type="project" value="UniProtKB-KW"/>
</dbReference>
<gene>
    <name evidence="21" type="ORF">AC579_9900</name>
</gene>
<keyword evidence="5" id="KW-0479">Metal-binding</keyword>
<dbReference type="GO" id="GO:0071897">
    <property type="term" value="P:DNA biosynthetic process"/>
    <property type="evidence" value="ECO:0007669"/>
    <property type="project" value="InterPro"/>
</dbReference>
<dbReference type="SUPFAM" id="SSF52113">
    <property type="entry name" value="BRCT domain"/>
    <property type="match status" value="2"/>
</dbReference>
<dbReference type="InterPro" id="IPR001357">
    <property type="entry name" value="BRCT_dom"/>
</dbReference>